<feature type="compositionally biased region" description="Acidic residues" evidence="1">
    <location>
        <begin position="150"/>
        <end position="162"/>
    </location>
</feature>
<feature type="region of interest" description="Disordered" evidence="1">
    <location>
        <begin position="148"/>
        <end position="185"/>
    </location>
</feature>
<accession>A0A6A5V9G3</accession>
<evidence type="ECO:0000259" key="2">
    <source>
        <dbReference type="Pfam" id="PF05699"/>
    </source>
</evidence>
<sequence>MPVAVTDAMQREIADFLALDYPPTQQRPRQAVALYKELMDVLHRKGVFEKHGVELSWQSFADYTDPADWWQIQSCTNELKELAIYALSINPTTGAAERNWSEHGFLHNKVRNRLVNARVEKLVFCYHNLRIRDSITAEDAQFFDLSEVPEQVDADEHEDDGQLLDYTAEQVHEERPEDPEDTQHT</sequence>
<dbReference type="Pfam" id="PF05699">
    <property type="entry name" value="Dimer_Tnp_hAT"/>
    <property type="match status" value="1"/>
</dbReference>
<feature type="compositionally biased region" description="Basic and acidic residues" evidence="1">
    <location>
        <begin position="170"/>
        <end position="185"/>
    </location>
</feature>
<gene>
    <name evidence="3" type="ORF">BU23DRAFT_554781</name>
</gene>
<evidence type="ECO:0000256" key="1">
    <source>
        <dbReference type="SAM" id="MobiDB-lite"/>
    </source>
</evidence>
<dbReference type="OrthoDB" id="3810195at2759"/>
<evidence type="ECO:0000313" key="4">
    <source>
        <dbReference type="Proteomes" id="UP000800036"/>
    </source>
</evidence>
<dbReference type="GO" id="GO:0046983">
    <property type="term" value="F:protein dimerization activity"/>
    <property type="evidence" value="ECO:0007669"/>
    <property type="project" value="InterPro"/>
</dbReference>
<proteinExistence type="predicted"/>
<feature type="domain" description="HAT C-terminal dimerisation" evidence="2">
    <location>
        <begin position="62"/>
        <end position="129"/>
    </location>
</feature>
<organism evidence="3 4">
    <name type="scientific">Bimuria novae-zelandiae CBS 107.79</name>
    <dbReference type="NCBI Taxonomy" id="1447943"/>
    <lineage>
        <taxon>Eukaryota</taxon>
        <taxon>Fungi</taxon>
        <taxon>Dikarya</taxon>
        <taxon>Ascomycota</taxon>
        <taxon>Pezizomycotina</taxon>
        <taxon>Dothideomycetes</taxon>
        <taxon>Pleosporomycetidae</taxon>
        <taxon>Pleosporales</taxon>
        <taxon>Massarineae</taxon>
        <taxon>Didymosphaeriaceae</taxon>
        <taxon>Bimuria</taxon>
    </lineage>
</organism>
<evidence type="ECO:0000313" key="3">
    <source>
        <dbReference type="EMBL" id="KAF1972939.1"/>
    </source>
</evidence>
<keyword evidence="4" id="KW-1185">Reference proteome</keyword>
<name>A0A6A5V9G3_9PLEO</name>
<dbReference type="InterPro" id="IPR008906">
    <property type="entry name" value="HATC_C_dom"/>
</dbReference>
<dbReference type="EMBL" id="ML976684">
    <property type="protein sequence ID" value="KAF1972939.1"/>
    <property type="molecule type" value="Genomic_DNA"/>
</dbReference>
<dbReference type="Proteomes" id="UP000800036">
    <property type="component" value="Unassembled WGS sequence"/>
</dbReference>
<dbReference type="InterPro" id="IPR012337">
    <property type="entry name" value="RNaseH-like_sf"/>
</dbReference>
<reference evidence="3" key="1">
    <citation type="journal article" date="2020" name="Stud. Mycol.">
        <title>101 Dothideomycetes genomes: a test case for predicting lifestyles and emergence of pathogens.</title>
        <authorList>
            <person name="Haridas S."/>
            <person name="Albert R."/>
            <person name="Binder M."/>
            <person name="Bloem J."/>
            <person name="Labutti K."/>
            <person name="Salamov A."/>
            <person name="Andreopoulos B."/>
            <person name="Baker S."/>
            <person name="Barry K."/>
            <person name="Bills G."/>
            <person name="Bluhm B."/>
            <person name="Cannon C."/>
            <person name="Castanera R."/>
            <person name="Culley D."/>
            <person name="Daum C."/>
            <person name="Ezra D."/>
            <person name="Gonzalez J."/>
            <person name="Henrissat B."/>
            <person name="Kuo A."/>
            <person name="Liang C."/>
            <person name="Lipzen A."/>
            <person name="Lutzoni F."/>
            <person name="Magnuson J."/>
            <person name="Mondo S."/>
            <person name="Nolan M."/>
            <person name="Ohm R."/>
            <person name="Pangilinan J."/>
            <person name="Park H.-J."/>
            <person name="Ramirez L."/>
            <person name="Alfaro M."/>
            <person name="Sun H."/>
            <person name="Tritt A."/>
            <person name="Yoshinaga Y."/>
            <person name="Zwiers L.-H."/>
            <person name="Turgeon B."/>
            <person name="Goodwin S."/>
            <person name="Spatafora J."/>
            <person name="Crous P."/>
            <person name="Grigoriev I."/>
        </authorList>
    </citation>
    <scope>NUCLEOTIDE SEQUENCE</scope>
    <source>
        <strain evidence="3">CBS 107.79</strain>
    </source>
</reference>
<dbReference type="SUPFAM" id="SSF53098">
    <property type="entry name" value="Ribonuclease H-like"/>
    <property type="match status" value="1"/>
</dbReference>
<protein>
    <recommendedName>
        <fullName evidence="2">HAT C-terminal dimerisation domain-containing protein</fullName>
    </recommendedName>
</protein>
<dbReference type="AlphaFoldDB" id="A0A6A5V9G3"/>